<feature type="domain" description="Aldehyde dehydrogenase" evidence="7">
    <location>
        <begin position="69"/>
        <end position="502"/>
    </location>
</feature>
<dbReference type="GO" id="GO:0009737">
    <property type="term" value="P:response to abscisic acid"/>
    <property type="evidence" value="ECO:0007669"/>
    <property type="project" value="UniProtKB-ARBA"/>
</dbReference>
<dbReference type="FunFam" id="3.40.309.10:FF:000003">
    <property type="entry name" value="Aldehyde dehydrogenase"/>
    <property type="match status" value="1"/>
</dbReference>
<dbReference type="Proteomes" id="UP000327439">
    <property type="component" value="Chromosome D04"/>
</dbReference>
<organism evidence="8 9">
    <name type="scientific">Gossypium barbadense</name>
    <name type="common">Sea Island cotton</name>
    <name type="synonym">Hibiscus barbadensis</name>
    <dbReference type="NCBI Taxonomy" id="3634"/>
    <lineage>
        <taxon>Eukaryota</taxon>
        <taxon>Viridiplantae</taxon>
        <taxon>Streptophyta</taxon>
        <taxon>Embryophyta</taxon>
        <taxon>Tracheophyta</taxon>
        <taxon>Spermatophyta</taxon>
        <taxon>Magnoliopsida</taxon>
        <taxon>eudicotyledons</taxon>
        <taxon>Gunneridae</taxon>
        <taxon>Pentapetalae</taxon>
        <taxon>rosids</taxon>
        <taxon>malvids</taxon>
        <taxon>Malvales</taxon>
        <taxon>Malvaceae</taxon>
        <taxon>Malvoideae</taxon>
        <taxon>Gossypium</taxon>
    </lineage>
</organism>
<feature type="active site" evidence="6">
    <location>
        <position position="279"/>
    </location>
</feature>
<dbReference type="SUPFAM" id="SSF53720">
    <property type="entry name" value="ALDH-like"/>
    <property type="match status" value="1"/>
</dbReference>
<evidence type="ECO:0000256" key="6">
    <source>
        <dbReference type="PIRSR" id="PIRSR036492-1"/>
    </source>
</evidence>
<accession>A0A5J5RV75</accession>
<dbReference type="PIRSF" id="PIRSF036492">
    <property type="entry name" value="ALDH"/>
    <property type="match status" value="1"/>
</dbReference>
<keyword evidence="9" id="KW-1185">Reference proteome</keyword>
<dbReference type="GO" id="GO:0006081">
    <property type="term" value="P:aldehyde metabolic process"/>
    <property type="evidence" value="ECO:0007669"/>
    <property type="project" value="InterPro"/>
</dbReference>
<sequence>MMIVSPGLFKHPSRCFRSYSIVGVGLLGTFTYCHKYKINRVSFSSFIPSYYHCRATLSTMMEEVKPEFDSDKAAVLVNELRKTFNSGKTKSYEWRISQLESISKMIDEKEKEIVEALRKDLSKPELEAFLSEILMARSSCKLALKELKQWMMPQKVETSLATYPSSAEIVAEPLGVVLVISTWNFPFSLSLDPVIGAIAAGNAVVLKPSEIASATSSLLSRLVGEYMDKSAIIVVEGAVAETSALLEQKWDKIFFTGGARVGRIVMAAAAKNLTPVTLELGGKCPAVVDSNVNLQVTSRRIVAGKWVCNNGQACISVDYIITTKELAPKLIATLVSVVEEIFGKDLMESKERSRIINSFHFKRLVNLLEEDKVSNKIVFGGQREESQLQIAPTILLDVPEDSMIMQEEIFGPLLPIITVERLEDSFAMINRKPKPLAAYLFSDDEQIKRKFVQNIYAGGMAINDTILQVTVPTLPFGGVGESGMGSYHGKFSFDAFSHKKAVLYRSFAGDSPTRYPPYTPGKKKQIKALLSVCIQDEPFWYLQRTENGRI</sequence>
<dbReference type="OrthoDB" id="440325at2759"/>
<dbReference type="Pfam" id="PF00171">
    <property type="entry name" value="Aldedh"/>
    <property type="match status" value="1"/>
</dbReference>
<comment type="similarity">
    <text evidence="1 5">Belongs to the aldehyde dehydrogenase family.</text>
</comment>
<feature type="active site" evidence="6">
    <location>
        <position position="314"/>
    </location>
</feature>
<proteinExistence type="inferred from homology"/>
<evidence type="ECO:0000256" key="2">
    <source>
        <dbReference type="ARBA" id="ARBA00023002"/>
    </source>
</evidence>
<evidence type="ECO:0000259" key="7">
    <source>
        <dbReference type="Pfam" id="PF00171"/>
    </source>
</evidence>
<dbReference type="PANTHER" id="PTHR43570:SF25">
    <property type="entry name" value="ALDEHYDE DEHYDROGENASE FAMILY 3 MEMBER I1, CHLOROPLASTIC"/>
    <property type="match status" value="1"/>
</dbReference>
<dbReference type="PANTHER" id="PTHR43570">
    <property type="entry name" value="ALDEHYDE DEHYDROGENASE"/>
    <property type="match status" value="1"/>
</dbReference>
<dbReference type="InterPro" id="IPR012394">
    <property type="entry name" value="Aldehyde_DH_NAD(P)"/>
</dbReference>
<dbReference type="InterPro" id="IPR016163">
    <property type="entry name" value="Ald_DH_C"/>
</dbReference>
<dbReference type="InterPro" id="IPR016161">
    <property type="entry name" value="Ald_DH/histidinol_DH"/>
</dbReference>
<dbReference type="Gene3D" id="3.40.309.10">
    <property type="entry name" value="Aldehyde Dehydrogenase, Chain A, domain 2"/>
    <property type="match status" value="1"/>
</dbReference>
<dbReference type="InterPro" id="IPR016162">
    <property type="entry name" value="Ald_DH_N"/>
</dbReference>
<evidence type="ECO:0000313" key="8">
    <source>
        <dbReference type="EMBL" id="KAB2033709.1"/>
    </source>
</evidence>
<gene>
    <name evidence="8" type="ORF">ES319_D04G038100v1</name>
</gene>
<reference evidence="9" key="1">
    <citation type="journal article" date="2020" name="Nat. Genet.">
        <title>Genomic diversifications of five Gossypium allopolyploid species and their impact on cotton improvement.</title>
        <authorList>
            <person name="Chen Z.J."/>
            <person name="Sreedasyam A."/>
            <person name="Ando A."/>
            <person name="Song Q."/>
            <person name="De Santiago L.M."/>
            <person name="Hulse-Kemp A.M."/>
            <person name="Ding M."/>
            <person name="Ye W."/>
            <person name="Kirkbride R.C."/>
            <person name="Jenkins J."/>
            <person name="Plott C."/>
            <person name="Lovell J."/>
            <person name="Lin Y.M."/>
            <person name="Vaughn R."/>
            <person name="Liu B."/>
            <person name="Simpson S."/>
            <person name="Scheffler B.E."/>
            <person name="Wen L."/>
            <person name="Saski C.A."/>
            <person name="Grover C.E."/>
            <person name="Hu G."/>
            <person name="Conover J.L."/>
            <person name="Carlson J.W."/>
            <person name="Shu S."/>
            <person name="Boston L.B."/>
            <person name="Williams M."/>
            <person name="Peterson D.G."/>
            <person name="McGee K."/>
            <person name="Jones D.C."/>
            <person name="Wendel J.F."/>
            <person name="Stelly D.M."/>
            <person name="Grimwood J."/>
            <person name="Schmutz J."/>
        </authorList>
    </citation>
    <scope>NUCLEOTIDE SEQUENCE [LARGE SCALE GENOMIC DNA]</scope>
    <source>
        <strain evidence="9">cv. 3-79</strain>
    </source>
</reference>
<dbReference type="GO" id="GO:0009414">
    <property type="term" value="P:response to water deprivation"/>
    <property type="evidence" value="ECO:0007669"/>
    <property type="project" value="UniProtKB-ARBA"/>
</dbReference>
<evidence type="ECO:0000313" key="9">
    <source>
        <dbReference type="Proteomes" id="UP000327439"/>
    </source>
</evidence>
<evidence type="ECO:0000256" key="3">
    <source>
        <dbReference type="ARBA" id="ARBA00023027"/>
    </source>
</evidence>
<dbReference type="EMBL" id="CM018218">
    <property type="protein sequence ID" value="KAB2033709.1"/>
    <property type="molecule type" value="Genomic_DNA"/>
</dbReference>
<dbReference type="GO" id="GO:0004029">
    <property type="term" value="F:aldehyde dehydrogenase (NAD+) activity"/>
    <property type="evidence" value="ECO:0007669"/>
    <property type="project" value="UniProtKB-EC"/>
</dbReference>
<comment type="catalytic activity">
    <reaction evidence="4">
        <text>an aldehyde + NAD(+) + H2O = a carboxylate + NADH + 2 H(+)</text>
        <dbReference type="Rhea" id="RHEA:16185"/>
        <dbReference type="ChEBI" id="CHEBI:15377"/>
        <dbReference type="ChEBI" id="CHEBI:15378"/>
        <dbReference type="ChEBI" id="CHEBI:17478"/>
        <dbReference type="ChEBI" id="CHEBI:29067"/>
        <dbReference type="ChEBI" id="CHEBI:57540"/>
        <dbReference type="ChEBI" id="CHEBI:57945"/>
        <dbReference type="EC" id="1.2.1.3"/>
    </reaction>
</comment>
<dbReference type="Gene3D" id="3.40.605.10">
    <property type="entry name" value="Aldehyde Dehydrogenase, Chain A, domain 1"/>
    <property type="match status" value="1"/>
</dbReference>
<dbReference type="FunFam" id="3.40.605.10:FF:000004">
    <property type="entry name" value="Aldehyde dehydrogenase"/>
    <property type="match status" value="1"/>
</dbReference>
<keyword evidence="2 5" id="KW-0560">Oxidoreductase</keyword>
<protein>
    <recommendedName>
        <fullName evidence="5">Aldehyde dehydrogenase</fullName>
    </recommendedName>
</protein>
<dbReference type="AlphaFoldDB" id="A0A5J5RV75"/>
<dbReference type="InterPro" id="IPR015590">
    <property type="entry name" value="Aldehyde_DH_dom"/>
</dbReference>
<evidence type="ECO:0000256" key="5">
    <source>
        <dbReference type="PIRNR" id="PIRNR036492"/>
    </source>
</evidence>
<dbReference type="GO" id="GO:0005737">
    <property type="term" value="C:cytoplasm"/>
    <property type="evidence" value="ECO:0007669"/>
    <property type="project" value="TreeGrafter"/>
</dbReference>
<evidence type="ECO:0000256" key="4">
    <source>
        <dbReference type="ARBA" id="ARBA00049194"/>
    </source>
</evidence>
<keyword evidence="3" id="KW-0520">NAD</keyword>
<evidence type="ECO:0000256" key="1">
    <source>
        <dbReference type="ARBA" id="ARBA00009986"/>
    </source>
</evidence>
<name>A0A5J5RV75_GOSBA</name>